<dbReference type="Gene3D" id="3.40.50.300">
    <property type="entry name" value="P-loop containing nucleotide triphosphate hydrolases"/>
    <property type="match status" value="1"/>
</dbReference>
<keyword evidence="5" id="KW-0547">Nucleotide-binding</keyword>
<evidence type="ECO:0000313" key="5">
    <source>
        <dbReference type="EMBL" id="RKR71884.1"/>
    </source>
</evidence>
<dbReference type="Proteomes" id="UP000280099">
    <property type="component" value="Unassembled WGS sequence"/>
</dbReference>
<comment type="catalytic activity">
    <reaction evidence="2">
        <text>arsenite(in) + ATP + H2O = arsenite(out) + ADP + phosphate + H(+)</text>
        <dbReference type="Rhea" id="RHEA:11348"/>
        <dbReference type="ChEBI" id="CHEBI:15377"/>
        <dbReference type="ChEBI" id="CHEBI:15378"/>
        <dbReference type="ChEBI" id="CHEBI:29242"/>
        <dbReference type="ChEBI" id="CHEBI:30616"/>
        <dbReference type="ChEBI" id="CHEBI:43474"/>
        <dbReference type="ChEBI" id="CHEBI:456216"/>
        <dbReference type="EC" id="7.3.2.7"/>
    </reaction>
</comment>
<dbReference type="PANTHER" id="PTHR10803">
    <property type="entry name" value="ARSENICAL PUMP-DRIVING ATPASE ARSENITE-TRANSLOCATING ATPASE"/>
    <property type="match status" value="1"/>
</dbReference>
<dbReference type="SUPFAM" id="SSF52540">
    <property type="entry name" value="P-loop containing nucleoside triphosphate hydrolases"/>
    <property type="match status" value="1"/>
</dbReference>
<reference evidence="5 6" key="1">
    <citation type="submission" date="2018-10" db="EMBL/GenBank/DDBJ databases">
        <title>Genomic Encyclopedia of Type Strains, Phase IV (KMG-IV): sequencing the most valuable type-strain genomes for metagenomic binning, comparative biology and taxonomic classification.</title>
        <authorList>
            <person name="Goeker M."/>
        </authorList>
    </citation>
    <scope>NUCLEOTIDE SEQUENCE [LARGE SCALE GENOMIC DNA]</scope>
    <source>
        <strain evidence="5 6">DSM 23800</strain>
    </source>
</reference>
<keyword evidence="5" id="KW-0067">ATP-binding</keyword>
<dbReference type="EC" id="7.3.2.7" evidence="3"/>
<dbReference type="InterPro" id="IPR027417">
    <property type="entry name" value="P-loop_NTPase"/>
</dbReference>
<evidence type="ECO:0000256" key="2">
    <source>
        <dbReference type="ARBA" id="ARBA00052296"/>
    </source>
</evidence>
<proteinExistence type="inferred from homology"/>
<gene>
    <name evidence="5" type="ORF">DES31_1235</name>
</gene>
<protein>
    <recommendedName>
        <fullName evidence="3">arsenite-transporting ATPase</fullName>
        <ecNumber evidence="3">7.3.2.7</ecNumber>
    </recommendedName>
</protein>
<evidence type="ECO:0000313" key="6">
    <source>
        <dbReference type="Proteomes" id="UP000280099"/>
    </source>
</evidence>
<feature type="domain" description="ArsA/GET3 Anion-transporting ATPase-like" evidence="4">
    <location>
        <begin position="8"/>
        <end position="320"/>
    </location>
</feature>
<evidence type="ECO:0000256" key="3">
    <source>
        <dbReference type="ARBA" id="ARBA00066752"/>
    </source>
</evidence>
<dbReference type="InterPro" id="IPR025723">
    <property type="entry name" value="ArsA/GET3_ATPase-like"/>
</dbReference>
<comment type="caution">
    <text evidence="5">The sequence shown here is derived from an EMBL/GenBank/DDBJ whole genome shotgun (WGS) entry which is preliminary data.</text>
</comment>
<evidence type="ECO:0000256" key="1">
    <source>
        <dbReference type="ARBA" id="ARBA00011040"/>
    </source>
</evidence>
<dbReference type="GO" id="GO:0016887">
    <property type="term" value="F:ATP hydrolysis activity"/>
    <property type="evidence" value="ECO:0007669"/>
    <property type="project" value="InterPro"/>
</dbReference>
<sequence>MVNKKLPKVLFVGGKGGVGKSTTSSSMAVALSNAKNKVLLVSTDPAHNLSDIFDVELKNTTTKINENLSIVEIDSSIEAKAYVDHVAKNMRGFVGAASYDRIDDYFAKIADSSSTLEAALFERLTTILTKESDEYDYVIIDTAPTGHTLRLFFMPKELKDWSKTLLSMQERGGMSEKVLGHLESGDKNRFSDPDGFIRGQLIEVLDERYLRYSAFSNLVKDPKKCGIILVLNASKLAIAETERAIQSLEKKGLKPYAVVLNKVLPTYSDDEFLSSRISQESEYVSQSDQIFSHYHYAKIPLFKRDIITKESLELFGKSILDKIIE</sequence>
<dbReference type="Pfam" id="PF02374">
    <property type="entry name" value="ArsA_ATPase"/>
    <property type="match status" value="1"/>
</dbReference>
<dbReference type="PANTHER" id="PTHR10803:SF3">
    <property type="entry name" value="ATPASE GET3"/>
    <property type="match status" value="1"/>
</dbReference>
<dbReference type="OrthoDB" id="9780677at2"/>
<keyword evidence="6" id="KW-1185">Reference proteome</keyword>
<dbReference type="GO" id="GO:0005524">
    <property type="term" value="F:ATP binding"/>
    <property type="evidence" value="ECO:0007669"/>
    <property type="project" value="UniProtKB-KW"/>
</dbReference>
<dbReference type="NCBIfam" id="TIGR00345">
    <property type="entry name" value="GET3_arsA_TRC40"/>
    <property type="match status" value="1"/>
</dbReference>
<organism evidence="5 6">
    <name type="scientific">Otariodibacter oris</name>
    <dbReference type="NCBI Taxonomy" id="1032623"/>
    <lineage>
        <taxon>Bacteria</taxon>
        <taxon>Pseudomonadati</taxon>
        <taxon>Pseudomonadota</taxon>
        <taxon>Gammaproteobacteria</taxon>
        <taxon>Pasteurellales</taxon>
        <taxon>Pasteurellaceae</taxon>
        <taxon>Otariodibacter</taxon>
    </lineage>
</organism>
<name>A0A420XGV1_9PAST</name>
<dbReference type="EMBL" id="RBJC01000006">
    <property type="protein sequence ID" value="RKR71884.1"/>
    <property type="molecule type" value="Genomic_DNA"/>
</dbReference>
<dbReference type="CDD" id="cd02035">
    <property type="entry name" value="ArsA"/>
    <property type="match status" value="1"/>
</dbReference>
<dbReference type="InterPro" id="IPR016300">
    <property type="entry name" value="ATPase_ArsA/GET3"/>
</dbReference>
<evidence type="ECO:0000259" key="4">
    <source>
        <dbReference type="Pfam" id="PF02374"/>
    </source>
</evidence>
<dbReference type="RefSeq" id="WP_121123113.1">
    <property type="nucleotide sequence ID" value="NZ_CP016604.1"/>
</dbReference>
<accession>A0A420XGV1</accession>
<comment type="similarity">
    <text evidence="1">Belongs to the arsA ATPase family.</text>
</comment>
<dbReference type="GO" id="GO:0015446">
    <property type="term" value="F:ATPase-coupled arsenite transmembrane transporter activity"/>
    <property type="evidence" value="ECO:0007669"/>
    <property type="project" value="UniProtKB-EC"/>
</dbReference>
<dbReference type="AlphaFoldDB" id="A0A420XGV1"/>